<comment type="caution">
    <text evidence="3">The sequence shown here is derived from an EMBL/GenBank/DDBJ whole genome shotgun (WGS) entry which is preliminary data.</text>
</comment>
<dbReference type="InterPro" id="IPR004843">
    <property type="entry name" value="Calcineurin-like_PHP"/>
</dbReference>
<gene>
    <name evidence="3" type="ORF">ENR23_09400</name>
</gene>
<dbReference type="InterPro" id="IPR051693">
    <property type="entry name" value="UPF0046_metallophosphoest"/>
</dbReference>
<dbReference type="EMBL" id="DSQF01000019">
    <property type="protein sequence ID" value="HGZ43624.1"/>
    <property type="molecule type" value="Genomic_DNA"/>
</dbReference>
<feature type="compositionally biased region" description="Low complexity" evidence="1">
    <location>
        <begin position="44"/>
        <end position="63"/>
    </location>
</feature>
<sequence>MGANEAWASFRERVGALSRAPASEGLSGGASERVKSGSREDRTVVPAGRRAGRGACAPTRPATPRAAAVAARGGAPIESRSRSEEAPVARWFFTNDLHGQTALYEQALSLAAQHAPRALIVGGDLAPHATGNEGVRHQRLFFEGFLVEFARRLAEAAPGIELLFVMGNDDWAANEDVLERHHGVLWRLLHGRVHHVDGVPVAGLPWVPITPFAIKDWERWEDGAEESPPRLDGWTSRGGGPLVRTALDPARRAPTIAGALDEIAALGDPGATVLVSHSPPRDTHCDAIGARAHVGSRAVRAYVERHRPPLVLSGHIHESPRVTGAWRDAIGPTAVVNPGQFGAARLCGVWFDPADPAGTLRHTVYGG</sequence>
<feature type="domain" description="Calcineurin-like phosphoesterase" evidence="2">
    <location>
        <begin position="93"/>
        <end position="318"/>
    </location>
</feature>
<dbReference type="Gene3D" id="3.60.21.10">
    <property type="match status" value="1"/>
</dbReference>
<evidence type="ECO:0000256" key="1">
    <source>
        <dbReference type="SAM" id="MobiDB-lite"/>
    </source>
</evidence>
<dbReference type="PANTHER" id="PTHR12905:SF0">
    <property type="entry name" value="CALCINEURIN-LIKE PHOSPHOESTERASE DOMAIN-CONTAINING PROTEIN"/>
    <property type="match status" value="1"/>
</dbReference>
<organism evidence="3">
    <name type="scientific">Eiseniibacteriota bacterium</name>
    <dbReference type="NCBI Taxonomy" id="2212470"/>
    <lineage>
        <taxon>Bacteria</taxon>
        <taxon>Candidatus Eiseniibacteriota</taxon>
    </lineage>
</organism>
<dbReference type="InterPro" id="IPR029052">
    <property type="entry name" value="Metallo-depent_PP-like"/>
</dbReference>
<dbReference type="Pfam" id="PF00149">
    <property type="entry name" value="Metallophos"/>
    <property type="match status" value="1"/>
</dbReference>
<dbReference type="PANTHER" id="PTHR12905">
    <property type="entry name" value="METALLOPHOSPHOESTERASE"/>
    <property type="match status" value="1"/>
</dbReference>
<proteinExistence type="predicted"/>
<evidence type="ECO:0000259" key="2">
    <source>
        <dbReference type="Pfam" id="PF00149"/>
    </source>
</evidence>
<dbReference type="AlphaFoldDB" id="A0A832I4T9"/>
<feature type="region of interest" description="Disordered" evidence="1">
    <location>
        <begin position="18"/>
        <end position="63"/>
    </location>
</feature>
<reference evidence="3" key="1">
    <citation type="journal article" date="2020" name="mSystems">
        <title>Genome- and Community-Level Interaction Insights into Carbon Utilization and Element Cycling Functions of Hydrothermarchaeota in Hydrothermal Sediment.</title>
        <authorList>
            <person name="Zhou Z."/>
            <person name="Liu Y."/>
            <person name="Xu W."/>
            <person name="Pan J."/>
            <person name="Luo Z.H."/>
            <person name="Li M."/>
        </authorList>
    </citation>
    <scope>NUCLEOTIDE SEQUENCE [LARGE SCALE GENOMIC DNA]</scope>
    <source>
        <strain evidence="3">SpSt-381</strain>
    </source>
</reference>
<dbReference type="GO" id="GO:0016787">
    <property type="term" value="F:hydrolase activity"/>
    <property type="evidence" value="ECO:0007669"/>
    <property type="project" value="InterPro"/>
</dbReference>
<evidence type="ECO:0000313" key="3">
    <source>
        <dbReference type="EMBL" id="HGZ43624.1"/>
    </source>
</evidence>
<dbReference type="SUPFAM" id="SSF56300">
    <property type="entry name" value="Metallo-dependent phosphatases"/>
    <property type="match status" value="1"/>
</dbReference>
<accession>A0A832I4T9</accession>
<name>A0A832I4T9_UNCEI</name>
<protein>
    <recommendedName>
        <fullName evidence="2">Calcineurin-like phosphoesterase domain-containing protein</fullName>
    </recommendedName>
</protein>
<feature type="compositionally biased region" description="Basic and acidic residues" evidence="1">
    <location>
        <begin position="32"/>
        <end position="43"/>
    </location>
</feature>